<sequence length="40" mass="4586">MKERYTQNLMPLVYDLDPPAFEKSFASFEAVAQDFLAACK</sequence>
<proteinExistence type="predicted"/>
<dbReference type="EMBL" id="HG322949">
    <property type="protein sequence ID" value="CDG82721.1"/>
    <property type="molecule type" value="Genomic_DNA"/>
</dbReference>
<dbReference type="HOGENOM" id="CLU_3290896_0_0_4"/>
<organism evidence="1 2">
    <name type="scientific">Janthinobacterium agaricidamnosum NBRC 102515 = DSM 9628</name>
    <dbReference type="NCBI Taxonomy" id="1349767"/>
    <lineage>
        <taxon>Bacteria</taxon>
        <taxon>Pseudomonadati</taxon>
        <taxon>Pseudomonadota</taxon>
        <taxon>Betaproteobacteria</taxon>
        <taxon>Burkholderiales</taxon>
        <taxon>Oxalobacteraceae</taxon>
        <taxon>Janthinobacterium</taxon>
    </lineage>
</organism>
<reference evidence="1 2" key="1">
    <citation type="journal article" date="2015" name="Genome Announc.">
        <title>Genome Sequence of Mushroom Soft-Rot Pathogen Janthinobacterium agaricidamnosum.</title>
        <authorList>
            <person name="Graupner K."/>
            <person name="Lackner G."/>
            <person name="Hertweck C."/>
        </authorList>
    </citation>
    <scope>NUCLEOTIDE SEQUENCE [LARGE SCALE GENOMIC DNA]</scope>
    <source>
        <strain evidence="2">NBRC 102515 / DSM 9628</strain>
    </source>
</reference>
<keyword evidence="2" id="KW-1185">Reference proteome</keyword>
<evidence type="ECO:0000313" key="2">
    <source>
        <dbReference type="Proteomes" id="UP000027604"/>
    </source>
</evidence>
<gene>
    <name evidence="1" type="ORF">GJA_2086</name>
</gene>
<accession>W0V4B3</accession>
<evidence type="ECO:0000313" key="1">
    <source>
        <dbReference type="EMBL" id="CDG82721.1"/>
    </source>
</evidence>
<dbReference type="Proteomes" id="UP000027604">
    <property type="component" value="Chromosome I"/>
</dbReference>
<dbReference type="KEGG" id="jag:GJA_2086"/>
<protein>
    <submittedName>
        <fullName evidence="1">Uncharacterized protein</fullName>
    </submittedName>
</protein>
<dbReference type="AlphaFoldDB" id="W0V4B3"/>
<name>W0V4B3_9BURK</name>